<dbReference type="EMBL" id="CM046105">
    <property type="protein sequence ID" value="KAI8434952.1"/>
    <property type="molecule type" value="Genomic_DNA"/>
</dbReference>
<dbReference type="Proteomes" id="UP001064048">
    <property type="component" value="Chromosome 5"/>
</dbReference>
<accession>A0ACC0KEQ4</accession>
<evidence type="ECO:0000313" key="1">
    <source>
        <dbReference type="EMBL" id="KAI8434952.1"/>
    </source>
</evidence>
<name>A0ACC0KEQ4_CHOFU</name>
<keyword evidence="2" id="KW-1185">Reference proteome</keyword>
<gene>
    <name evidence="1" type="ORF">MSG28_003416</name>
</gene>
<sequence>MYDILNRALQMRQPNQVRALKTMSETVSARVFNEMLYWCSSLNECYFANKGAALVLAGCERRRVPAFAPLPPQPQPQSDIQHHLQAMFYLLRPEETLKMAALLGIDCNEHTTVGLALRVLADTSIKLDGDGSALQTLHRASGRARALNHFAGGASHAWCAYYEERVDSDRSCLNEWHAMDSIESRRPPSPDSLRLKPRERDETERVIRCTLKEIMMSVDLDEVTSKAIRGRLEDELDMDLAEYKSFIDQEMLTILGQMDAPTEIFEHVYLGSEWNASNLEELQRNGVRHILNVTREIDNFFPGVFDYLNIRVYDDEKTDLLKHWDNTFKYINKARNEGSKVLVHCKMGISRSASVVIAYAMKAYNWNFDKALKHVSDPTPLVLALTGSCARRPRSWSPDTRLAAELLPPTSLSLESLAFETRHMLMPYGDGTYSVSPNQIIRLKEEGAPSVKHIVNEIENAASGDRRDSNKRYQRLNFGTSDTSSNRSSDASVGSILPAEPVKPPQVSPLRNLSHKYPHTNCDPDKIHTWDPGEPWRGDEAKQDNLVKSDSGIIDLKTKVSDVLSNLVDRNSDGDERRGADEEGALPSRQSSWSSFDSAVVPDLSRHSSWGSHEPRRAEPPPQPPPPPKPACDLGIISEHSPGAAAPDRPPPRLSDNERKFNETCAILTELATAAARMERARDRGASTWSGRLSASAPADTWLRAGLRRRRPVAASVGDLPRAAAPPPPAPAPASAAQGLVSNLKKEFEARSETDSLRRSKSRSRASTVDGRERVPTSPPAGEDISVKVLVDRYDQPSRLRCESVSEPSRSKPADSVPKKCKLTAEAEARGGRGAAALRNSFCGAVRGVAGAGAERPPIAPTVVSIAPLDYSNVVVSTVMSKAQNKKQLQHGKTHPLTRLNLNRSNNRCSNPLWLKGKTGVAELNLKLLNYNLLTLHFFIKSVDYHKIIRTLNYEAQNSRRSTPSNSYLDLCEPNASDDKNIIGKVEAAQNQDTSLDYVSKNGIIKSNRESTANYNENVKHESDTQDENEEISHSSSNLLDMTNLDWTEEVEKNIKLDDMCDSSTSFSLNLPSTASQEAIKTTEPRESKRRSRRRDKRRIVSQCNSRDVSAHRALSPRDADGFRVPKKVNGSWVGGRTPSIERRHQSPAPSVASVAEPGEVGGGGSGGGGGRSRRTGKRSSRRRGRNAENIAPPVPHPPGATPAPTTINWREEILDRGGSIENQKTLYDHHNPSKPIIVQTSPTQAHMRMERDTSVSGMDSGPRGLPYEASDAARAARHCELLQQVDRADAILYTHSLLGPVALADHWPEVMETRKFLQNALTKLLMSDLKYCQADNIEHNFWKILYYTFIEKLRRSLPQVSAEEKPKVVKLINTIIEEGNTYFENLVHMLEKAYKFNTDDFINDNHVVPPKGLGYVGLALISVQKLYVFLGDLTRYREQVNETNNYAKSKFWYTKAQQINPKNGRPYNQLAILAIYARRKLDAVYYYMRSLMSSNPFQSARESLISLFDENRKKYEAAERKRRAALEGAKTTENGETSGGHGMRKEVWVRPSGHRTTTLQDDSMREHLAAMTPVELNKNFITSYLHVHGKLITKIGQVWSDWMLCHSSVWNPPPSFDNFDIGTENDPWDWLAKLMNILETLDDKSIELESEMKEGYLSVRLAEDSSLAGFTPLMYMEPAAAWLRAEPPAPHHAAEHALRTRKLLFFGTEYLVGVEPPVLRLEYPNNGAPRYVSAVQHAPAHHAPLQHLSEDSEDEDSTSAAASGPPSLAEGAEGGPEGADEATRRLLRRKEQLESRKANLDRRRQRMQEMLRVSGVSVEVEVRPRWLVPDTNCFIDHLPLLQAVVAAPAQPYTLAVPLVDGREEEAAVAESKCVRSVREVVLLTDDRNLRVKALAAELPARDLPSFVQWAGITDDAAVR</sequence>
<evidence type="ECO:0000313" key="2">
    <source>
        <dbReference type="Proteomes" id="UP001064048"/>
    </source>
</evidence>
<organism evidence="1 2">
    <name type="scientific">Choristoneura fumiferana</name>
    <name type="common">Spruce budworm moth</name>
    <name type="synonym">Archips fumiferana</name>
    <dbReference type="NCBI Taxonomy" id="7141"/>
    <lineage>
        <taxon>Eukaryota</taxon>
        <taxon>Metazoa</taxon>
        <taxon>Ecdysozoa</taxon>
        <taxon>Arthropoda</taxon>
        <taxon>Hexapoda</taxon>
        <taxon>Insecta</taxon>
        <taxon>Pterygota</taxon>
        <taxon>Neoptera</taxon>
        <taxon>Endopterygota</taxon>
        <taxon>Lepidoptera</taxon>
        <taxon>Glossata</taxon>
        <taxon>Ditrysia</taxon>
        <taxon>Tortricoidea</taxon>
        <taxon>Tortricidae</taxon>
        <taxon>Tortricinae</taxon>
        <taxon>Choristoneura</taxon>
    </lineage>
</organism>
<proteinExistence type="predicted"/>
<protein>
    <submittedName>
        <fullName evidence="1">Uncharacterized protein</fullName>
    </submittedName>
</protein>
<comment type="caution">
    <text evidence="1">The sequence shown here is derived from an EMBL/GenBank/DDBJ whole genome shotgun (WGS) entry which is preliminary data.</text>
</comment>
<reference evidence="1 2" key="1">
    <citation type="journal article" date="2022" name="Genome Biol. Evol.">
        <title>The Spruce Budworm Genome: Reconstructing the Evolutionary History of Antifreeze Proteins.</title>
        <authorList>
            <person name="Beliveau C."/>
            <person name="Gagne P."/>
            <person name="Picq S."/>
            <person name="Vernygora O."/>
            <person name="Keeling C.I."/>
            <person name="Pinkney K."/>
            <person name="Doucet D."/>
            <person name="Wen F."/>
            <person name="Johnston J.S."/>
            <person name="Maaroufi H."/>
            <person name="Boyle B."/>
            <person name="Laroche J."/>
            <person name="Dewar K."/>
            <person name="Juretic N."/>
            <person name="Blackburn G."/>
            <person name="Nisole A."/>
            <person name="Brunet B."/>
            <person name="Brandao M."/>
            <person name="Lumley L."/>
            <person name="Duan J."/>
            <person name="Quan G."/>
            <person name="Lucarotti C.J."/>
            <person name="Roe A.D."/>
            <person name="Sperling F.A.H."/>
            <person name="Levesque R.C."/>
            <person name="Cusson M."/>
        </authorList>
    </citation>
    <scope>NUCLEOTIDE SEQUENCE [LARGE SCALE GENOMIC DNA]</scope>
    <source>
        <strain evidence="1">Glfc:IPQL:Cfum</strain>
    </source>
</reference>